<dbReference type="Pfam" id="PF13966">
    <property type="entry name" value="zf-RVT"/>
    <property type="match status" value="1"/>
</dbReference>
<evidence type="ECO:0000313" key="3">
    <source>
        <dbReference type="Proteomes" id="UP000813462"/>
    </source>
</evidence>
<dbReference type="AlphaFoldDB" id="A0A978UF29"/>
<evidence type="ECO:0000259" key="1">
    <source>
        <dbReference type="Pfam" id="PF13966"/>
    </source>
</evidence>
<comment type="caution">
    <text evidence="2">The sequence shown here is derived from an EMBL/GenBank/DDBJ whole genome shotgun (WGS) entry which is preliminary data.</text>
</comment>
<sequence>MRSNRKKTNSWQWKGILSIRPILAKSMCFRMGKGNNINFWEAPLIPNNPNFKPTPNQNAPPHSFEMVDSLRLENGNWNLQRLTTLFDSYSVSNIQKILWATKSMEDEVIWLGNPLGNFQVKTVYKFLQPQETQQGKWWYHLWNSGFHERLKFFMWKLSSRGLPVRTNLLKRNWKIDNSNCPHSCDAEEDELHLFFQCSVARALWLATP</sequence>
<feature type="domain" description="Reverse transcriptase zinc-binding" evidence="1">
    <location>
        <begin position="118"/>
        <end position="204"/>
    </location>
</feature>
<dbReference type="InterPro" id="IPR026960">
    <property type="entry name" value="RVT-Znf"/>
</dbReference>
<accession>A0A978UF29</accession>
<name>A0A978UF29_ZIZJJ</name>
<gene>
    <name evidence="2" type="ORF">FEM48_Zijuj12G0193100</name>
</gene>
<dbReference type="Proteomes" id="UP000813462">
    <property type="component" value="Unassembled WGS sequence"/>
</dbReference>
<dbReference type="EMBL" id="JAEACU010000012">
    <property type="protein sequence ID" value="KAH7513372.1"/>
    <property type="molecule type" value="Genomic_DNA"/>
</dbReference>
<organism evidence="2 3">
    <name type="scientific">Ziziphus jujuba var. spinosa</name>
    <dbReference type="NCBI Taxonomy" id="714518"/>
    <lineage>
        <taxon>Eukaryota</taxon>
        <taxon>Viridiplantae</taxon>
        <taxon>Streptophyta</taxon>
        <taxon>Embryophyta</taxon>
        <taxon>Tracheophyta</taxon>
        <taxon>Spermatophyta</taxon>
        <taxon>Magnoliopsida</taxon>
        <taxon>eudicotyledons</taxon>
        <taxon>Gunneridae</taxon>
        <taxon>Pentapetalae</taxon>
        <taxon>rosids</taxon>
        <taxon>fabids</taxon>
        <taxon>Rosales</taxon>
        <taxon>Rhamnaceae</taxon>
        <taxon>Paliureae</taxon>
        <taxon>Ziziphus</taxon>
    </lineage>
</organism>
<evidence type="ECO:0000313" key="2">
    <source>
        <dbReference type="EMBL" id="KAH7513372.1"/>
    </source>
</evidence>
<reference evidence="2" key="1">
    <citation type="journal article" date="2021" name="Front. Plant Sci.">
        <title>Chromosome-Scale Genome Assembly for Chinese Sour Jujube and Insights Into Its Genome Evolution and Domestication Signature.</title>
        <authorList>
            <person name="Shen L.-Y."/>
            <person name="Luo H."/>
            <person name="Wang X.-L."/>
            <person name="Wang X.-M."/>
            <person name="Qiu X.-J."/>
            <person name="Liu H."/>
            <person name="Zhou S.-S."/>
            <person name="Jia K.-H."/>
            <person name="Nie S."/>
            <person name="Bao Y.-T."/>
            <person name="Zhang R.-G."/>
            <person name="Yun Q.-Z."/>
            <person name="Chai Y.-H."/>
            <person name="Lu J.-Y."/>
            <person name="Li Y."/>
            <person name="Zhao S.-W."/>
            <person name="Mao J.-F."/>
            <person name="Jia S.-G."/>
            <person name="Mao Y.-M."/>
        </authorList>
    </citation>
    <scope>NUCLEOTIDE SEQUENCE</scope>
    <source>
        <strain evidence="2">AT0</strain>
        <tissue evidence="2">Leaf</tissue>
    </source>
</reference>
<proteinExistence type="predicted"/>
<protein>
    <recommendedName>
        <fullName evidence="1">Reverse transcriptase zinc-binding domain-containing protein</fullName>
    </recommendedName>
</protein>